<protein>
    <submittedName>
        <fullName evidence="2">Endonuclease, Uma2 family (Restriction endonuclease fold)</fullName>
    </submittedName>
</protein>
<feature type="domain" description="Putative restriction endonuclease" evidence="1">
    <location>
        <begin position="50"/>
        <end position="209"/>
    </location>
</feature>
<keyword evidence="3" id="KW-1185">Reference proteome</keyword>
<dbReference type="GO" id="GO:0004519">
    <property type="term" value="F:endonuclease activity"/>
    <property type="evidence" value="ECO:0007669"/>
    <property type="project" value="UniProtKB-KW"/>
</dbReference>
<proteinExistence type="predicted"/>
<dbReference type="PANTHER" id="PTHR34107">
    <property type="entry name" value="SLL0198 PROTEIN-RELATED"/>
    <property type="match status" value="1"/>
</dbReference>
<dbReference type="PANTHER" id="PTHR34107:SF1">
    <property type="entry name" value="SLL0198 PROTEIN"/>
    <property type="match status" value="1"/>
</dbReference>
<keyword evidence="2" id="KW-0255">Endonuclease</keyword>
<evidence type="ECO:0000259" key="1">
    <source>
        <dbReference type="Pfam" id="PF05685"/>
    </source>
</evidence>
<dbReference type="InterPro" id="IPR012296">
    <property type="entry name" value="Nuclease_put_TT1808"/>
</dbReference>
<dbReference type="InterPro" id="IPR011335">
    <property type="entry name" value="Restrct_endonuc-II-like"/>
</dbReference>
<keyword evidence="2" id="KW-0378">Hydrolase</keyword>
<name>A0A1I3D4M2_9PLAN</name>
<dbReference type="InterPro" id="IPR008538">
    <property type="entry name" value="Uma2"/>
</dbReference>
<dbReference type="SUPFAM" id="SSF52980">
    <property type="entry name" value="Restriction endonuclease-like"/>
    <property type="match status" value="1"/>
</dbReference>
<dbReference type="Gene3D" id="3.90.1570.10">
    <property type="entry name" value="tt1808, chain A"/>
    <property type="match status" value="1"/>
</dbReference>
<dbReference type="Proteomes" id="UP000199518">
    <property type="component" value="Unassembled WGS sequence"/>
</dbReference>
<evidence type="ECO:0000313" key="3">
    <source>
        <dbReference type="Proteomes" id="UP000199518"/>
    </source>
</evidence>
<evidence type="ECO:0000313" key="2">
    <source>
        <dbReference type="EMBL" id="SFH81626.1"/>
    </source>
</evidence>
<dbReference type="Pfam" id="PF05685">
    <property type="entry name" value="Uma2"/>
    <property type="match status" value="1"/>
</dbReference>
<dbReference type="CDD" id="cd06260">
    <property type="entry name" value="DUF820-like"/>
    <property type="match status" value="1"/>
</dbReference>
<organism evidence="2 3">
    <name type="scientific">Planctomicrobium piriforme</name>
    <dbReference type="NCBI Taxonomy" id="1576369"/>
    <lineage>
        <taxon>Bacteria</taxon>
        <taxon>Pseudomonadati</taxon>
        <taxon>Planctomycetota</taxon>
        <taxon>Planctomycetia</taxon>
        <taxon>Planctomycetales</taxon>
        <taxon>Planctomycetaceae</taxon>
        <taxon>Planctomicrobium</taxon>
    </lineage>
</organism>
<dbReference type="RefSeq" id="WP_092048114.1">
    <property type="nucleotide sequence ID" value="NZ_FOQD01000003.1"/>
</dbReference>
<dbReference type="OrthoDB" id="1807117at2"/>
<dbReference type="STRING" id="1576369.SAMN05421753_10388"/>
<dbReference type="EMBL" id="FOQD01000003">
    <property type="protein sequence ID" value="SFH81626.1"/>
    <property type="molecule type" value="Genomic_DNA"/>
</dbReference>
<sequence length="240" mass="26698">MSTILDNSTDIPEMDIPETLADVIDRLGGIPLNRIRWQPYPGTATIDDAERAEHCELIDGILVEKAIGQFEGRIGHILAWYLELWMSITKLGFVIGDGAMTRLRTGNMRIPDVYAVRWDRVGKQEVPEDTVTKVIPHVAIEVMSQGNTEREIERKKNEFFANGTEQVWIVRPRTETVDVWTGVSDCVTLTVDDDLDGGNSLPGFKIPVQEIFAASKRGSIDLSLIERWKAGVDGLPGGNP</sequence>
<dbReference type="AlphaFoldDB" id="A0A1I3D4M2"/>
<accession>A0A1I3D4M2</accession>
<gene>
    <name evidence="2" type="ORF">SAMN05421753_10388</name>
</gene>
<reference evidence="3" key="1">
    <citation type="submission" date="2016-10" db="EMBL/GenBank/DDBJ databases">
        <authorList>
            <person name="Varghese N."/>
            <person name="Submissions S."/>
        </authorList>
    </citation>
    <scope>NUCLEOTIDE SEQUENCE [LARGE SCALE GENOMIC DNA]</scope>
    <source>
        <strain evidence="3">DSM 26348</strain>
    </source>
</reference>
<keyword evidence="2" id="KW-0540">Nuclease</keyword>